<dbReference type="Pfam" id="PF13310">
    <property type="entry name" value="Virulence_RhuM"/>
    <property type="match status" value="1"/>
</dbReference>
<reference evidence="2" key="1">
    <citation type="submission" date="2020-10" db="EMBL/GenBank/DDBJ databases">
        <title>Connecting structure to function with the recovery of over 1000 high-quality activated sludge metagenome-assembled genomes encoding full-length rRNA genes using long-read sequencing.</title>
        <authorList>
            <person name="Singleton C.M."/>
            <person name="Petriglieri F."/>
            <person name="Kristensen J.M."/>
            <person name="Kirkegaard R.H."/>
            <person name="Michaelsen T.Y."/>
            <person name="Andersen M.H."/>
            <person name="Karst S.M."/>
            <person name="Dueholm M.S."/>
            <person name="Nielsen P.H."/>
            <person name="Albertsen M."/>
        </authorList>
    </citation>
    <scope>NUCLEOTIDE SEQUENCE</scope>
    <source>
        <strain evidence="2">OdNE_18-Q3-R46-58_BAT3C.305</strain>
    </source>
</reference>
<comment type="caution">
    <text evidence="2">The sequence shown here is derived from an EMBL/GenBank/DDBJ whole genome shotgun (WGS) entry which is preliminary data.</text>
</comment>
<accession>A0A9D7LRM9</accession>
<evidence type="ECO:0000313" key="2">
    <source>
        <dbReference type="EMBL" id="MBK8889888.1"/>
    </source>
</evidence>
<dbReference type="Proteomes" id="UP000808146">
    <property type="component" value="Unassembled WGS sequence"/>
</dbReference>
<organism evidence="2 3">
    <name type="scientific">Candidatus Dechloromonas phosphorivorans</name>
    <dbReference type="NCBI Taxonomy" id="2899244"/>
    <lineage>
        <taxon>Bacteria</taxon>
        <taxon>Pseudomonadati</taxon>
        <taxon>Pseudomonadota</taxon>
        <taxon>Betaproteobacteria</taxon>
        <taxon>Rhodocyclales</taxon>
        <taxon>Azonexaceae</taxon>
        <taxon>Dechloromonas</taxon>
    </lineage>
</organism>
<sequence>MRGQAHRKAAGNSHGLILAGPRGTHPPGPRPAADFTSCSRPGLRSVSKGAIFLRLPTTRGRLPRCRPPSPATRSARADAGQPNGPDHGRPARRPCRAKNYLDADEVNELNRLVGMFLDYAEDRASKRQDIALPRRHTASSTPARWRHHRRIEQAVGKKGGKDAA</sequence>
<feature type="region of interest" description="Disordered" evidence="1">
    <location>
        <begin position="128"/>
        <end position="164"/>
    </location>
</feature>
<evidence type="ECO:0000256" key="1">
    <source>
        <dbReference type="SAM" id="MobiDB-lite"/>
    </source>
</evidence>
<proteinExistence type="predicted"/>
<name>A0A9D7LRM9_9RHOO</name>
<dbReference type="InterPro" id="IPR011204">
    <property type="entry name" value="Virulence_RhuM-like"/>
</dbReference>
<gene>
    <name evidence="2" type="ORF">IPN75_05560</name>
</gene>
<protein>
    <submittedName>
        <fullName evidence="2">Virulence RhuM family protein</fullName>
    </submittedName>
</protein>
<dbReference type="EMBL" id="JADKBR010000003">
    <property type="protein sequence ID" value="MBK8889888.1"/>
    <property type="molecule type" value="Genomic_DNA"/>
</dbReference>
<dbReference type="AlphaFoldDB" id="A0A9D7LRM9"/>
<feature type="region of interest" description="Disordered" evidence="1">
    <location>
        <begin position="1"/>
        <end position="41"/>
    </location>
</feature>
<feature type="region of interest" description="Disordered" evidence="1">
    <location>
        <begin position="57"/>
        <end position="99"/>
    </location>
</feature>
<evidence type="ECO:0000313" key="3">
    <source>
        <dbReference type="Proteomes" id="UP000808146"/>
    </source>
</evidence>